<comment type="caution">
    <text evidence="9">The sequence shown here is derived from an EMBL/GenBank/DDBJ whole genome shotgun (WGS) entry which is preliminary data.</text>
</comment>
<gene>
    <name evidence="9" type="primary">mreD</name>
    <name evidence="9" type="ORF">ACFFHM_02395</name>
</gene>
<evidence type="ECO:0000256" key="8">
    <source>
        <dbReference type="SAM" id="Phobius"/>
    </source>
</evidence>
<keyword evidence="3" id="KW-1003">Cell membrane</keyword>
<name>A0ABV6K7Y1_9BACI</name>
<feature type="transmembrane region" description="Helical" evidence="8">
    <location>
        <begin position="74"/>
        <end position="93"/>
    </location>
</feature>
<keyword evidence="7 8" id="KW-0472">Membrane</keyword>
<evidence type="ECO:0000256" key="3">
    <source>
        <dbReference type="ARBA" id="ARBA00022475"/>
    </source>
</evidence>
<dbReference type="Pfam" id="PF04093">
    <property type="entry name" value="MreD"/>
    <property type="match status" value="1"/>
</dbReference>
<dbReference type="InterPro" id="IPR007227">
    <property type="entry name" value="Cell_shape_determining_MreD"/>
</dbReference>
<evidence type="ECO:0000256" key="4">
    <source>
        <dbReference type="ARBA" id="ARBA00022692"/>
    </source>
</evidence>
<dbReference type="NCBIfam" id="TIGR03426">
    <property type="entry name" value="shape_MreD"/>
    <property type="match status" value="1"/>
</dbReference>
<evidence type="ECO:0000256" key="5">
    <source>
        <dbReference type="ARBA" id="ARBA00022960"/>
    </source>
</evidence>
<evidence type="ECO:0000256" key="6">
    <source>
        <dbReference type="ARBA" id="ARBA00022989"/>
    </source>
</evidence>
<dbReference type="EMBL" id="JBHLUX010000005">
    <property type="protein sequence ID" value="MFC0469418.1"/>
    <property type="molecule type" value="Genomic_DNA"/>
</dbReference>
<evidence type="ECO:0000256" key="7">
    <source>
        <dbReference type="ARBA" id="ARBA00023136"/>
    </source>
</evidence>
<organism evidence="9 10">
    <name type="scientific">Halalkalibacter kiskunsagensis</name>
    <dbReference type="NCBI Taxonomy" id="1548599"/>
    <lineage>
        <taxon>Bacteria</taxon>
        <taxon>Bacillati</taxon>
        <taxon>Bacillota</taxon>
        <taxon>Bacilli</taxon>
        <taxon>Bacillales</taxon>
        <taxon>Bacillaceae</taxon>
        <taxon>Halalkalibacter</taxon>
    </lineage>
</organism>
<keyword evidence="6 8" id="KW-1133">Transmembrane helix</keyword>
<feature type="transmembrane region" description="Helical" evidence="8">
    <location>
        <begin position="100"/>
        <end position="119"/>
    </location>
</feature>
<comment type="subcellular location">
    <subcellularLocation>
        <location evidence="1">Cell membrane</location>
        <topology evidence="1">Multi-pass membrane protein</topology>
    </subcellularLocation>
</comment>
<evidence type="ECO:0000313" key="10">
    <source>
        <dbReference type="Proteomes" id="UP001589838"/>
    </source>
</evidence>
<sequence>MSRFYIPAVVFFLLVIEGTLFQLITPYQHDIDVTLVPRFIVVMLVFIGIHSGRYSSIIYGLILGLVYDIVYTQLLGVYMFGFGFIGYAFAYTYKRVQDSFLLHLLLVTLAVSIFEYYQFGLYRLIGVTDLSAVLFFYERFLPGLVLNIAFAILVYFPVKKLFQYVGKQASLRQR</sequence>
<feature type="transmembrane region" description="Helical" evidence="8">
    <location>
        <begin position="39"/>
        <end position="62"/>
    </location>
</feature>
<evidence type="ECO:0000256" key="1">
    <source>
        <dbReference type="ARBA" id="ARBA00004651"/>
    </source>
</evidence>
<evidence type="ECO:0000256" key="2">
    <source>
        <dbReference type="ARBA" id="ARBA00007776"/>
    </source>
</evidence>
<dbReference type="RefSeq" id="WP_335959418.1">
    <property type="nucleotide sequence ID" value="NZ_JAXBLX010000005.1"/>
</dbReference>
<dbReference type="Proteomes" id="UP001589838">
    <property type="component" value="Unassembled WGS sequence"/>
</dbReference>
<protein>
    <submittedName>
        <fullName evidence="9">Rod shape-determining protein MreD</fullName>
    </submittedName>
</protein>
<keyword evidence="4 8" id="KW-0812">Transmembrane</keyword>
<reference evidence="9 10" key="1">
    <citation type="submission" date="2024-09" db="EMBL/GenBank/DDBJ databases">
        <authorList>
            <person name="Sun Q."/>
            <person name="Mori K."/>
        </authorList>
    </citation>
    <scope>NUCLEOTIDE SEQUENCE [LARGE SCALE GENOMIC DNA]</scope>
    <source>
        <strain evidence="9 10">NCAIM B.02610</strain>
    </source>
</reference>
<comment type="similarity">
    <text evidence="2">Belongs to the MreD family.</text>
</comment>
<keyword evidence="5" id="KW-0133">Cell shape</keyword>
<evidence type="ECO:0000313" key="9">
    <source>
        <dbReference type="EMBL" id="MFC0469418.1"/>
    </source>
</evidence>
<feature type="transmembrane region" description="Helical" evidence="8">
    <location>
        <begin position="6"/>
        <end position="27"/>
    </location>
</feature>
<proteinExistence type="inferred from homology"/>
<feature type="transmembrane region" description="Helical" evidence="8">
    <location>
        <begin position="139"/>
        <end position="158"/>
    </location>
</feature>
<accession>A0ABV6K7Y1</accession>
<keyword evidence="10" id="KW-1185">Reference proteome</keyword>